<keyword evidence="3" id="KW-1185">Reference proteome</keyword>
<dbReference type="STRING" id="763665.A0A2G5BJG2"/>
<sequence length="591" mass="65021">MQPTLDRQMPSFWTADTPVGHLKVRIRSGKHCHGQGRRLVVPTSAYTALRELLQRRQQLTVVRDSTFNAASDDELYVFISTRNRRQMPFIVQIYKDDNSTQEYQPEDGNSDPVCTVCYKIWKEINGDIQNFHDSDASIGALLEPVLPIELYEIVLGVSSEQYVATQSMQTEIANQLTELSDVFYPGRILSITIGGESELDTLISLKCLMCQPTSCGVISKERLPRIIIAKDTAQESTAVSRHISADIDPEYDAKTDMDFYQWDIGAEWFILGSTPLGDDREKLANAAFNDPQLVKLLEQSNLPEDKAESMSTETRSSRCIEFKATMLATPPNDDEIVPQLCSSEDPDNRGFMSLALLARAGIVSGSWVLVATRGNGEDPSHTRQRAIRIYGWDDGASNKASLVLPPVLFYNLQPKSTSFPAGFALYPPTDFQVYITPLGFPPSVSSSAYLKNTEKRAGNIYPLTQPALPTARKVVIARISSPLSERRDIETISLAALRKWLQPKASQSNITKPPLRVVKAGDIIAVRVHLADAAMRTGVALAAGADTAIRVRNGDSTIDPSSIDVDPVADIALNCPVDLGANAYAAITNEL</sequence>
<protein>
    <recommendedName>
        <fullName evidence="1">Peroxisomal ATPase PEX6 fourth domain-containing protein</fullName>
    </recommendedName>
</protein>
<dbReference type="OrthoDB" id="5598578at2759"/>
<reference evidence="2 3" key="1">
    <citation type="journal article" date="2015" name="Genome Biol. Evol.">
        <title>Phylogenomic analyses indicate that early fungi evolved digesting cell walls of algal ancestors of land plants.</title>
        <authorList>
            <person name="Chang Y."/>
            <person name="Wang S."/>
            <person name="Sekimoto S."/>
            <person name="Aerts A.L."/>
            <person name="Choi C."/>
            <person name="Clum A."/>
            <person name="LaButti K.M."/>
            <person name="Lindquist E.A."/>
            <person name="Yee Ngan C."/>
            <person name="Ohm R.A."/>
            <person name="Salamov A.A."/>
            <person name="Grigoriev I.V."/>
            <person name="Spatafora J.W."/>
            <person name="Berbee M.L."/>
        </authorList>
    </citation>
    <scope>NUCLEOTIDE SEQUENCE [LARGE SCALE GENOMIC DNA]</scope>
    <source>
        <strain evidence="2 3">NRRL 1564</strain>
    </source>
</reference>
<proteinExistence type="predicted"/>
<gene>
    <name evidence="2" type="ORF">COEREDRAFT_57839</name>
</gene>
<dbReference type="InterPro" id="IPR056995">
    <property type="entry name" value="PEX6_4th_dom"/>
</dbReference>
<organism evidence="2 3">
    <name type="scientific">Coemansia reversa (strain ATCC 12441 / NRRL 1564)</name>
    <dbReference type="NCBI Taxonomy" id="763665"/>
    <lineage>
        <taxon>Eukaryota</taxon>
        <taxon>Fungi</taxon>
        <taxon>Fungi incertae sedis</taxon>
        <taxon>Zoopagomycota</taxon>
        <taxon>Kickxellomycotina</taxon>
        <taxon>Kickxellomycetes</taxon>
        <taxon>Kickxellales</taxon>
        <taxon>Kickxellaceae</taxon>
        <taxon>Coemansia</taxon>
    </lineage>
</organism>
<evidence type="ECO:0000313" key="2">
    <source>
        <dbReference type="EMBL" id="PIA19112.1"/>
    </source>
</evidence>
<dbReference type="AlphaFoldDB" id="A0A2G5BJG2"/>
<dbReference type="Proteomes" id="UP000242474">
    <property type="component" value="Unassembled WGS sequence"/>
</dbReference>
<feature type="non-terminal residue" evidence="2">
    <location>
        <position position="591"/>
    </location>
</feature>
<accession>A0A2G5BJG2</accession>
<dbReference type="Pfam" id="PF23315">
    <property type="entry name" value="PEX6_4th"/>
    <property type="match status" value="1"/>
</dbReference>
<feature type="domain" description="Peroxisomal ATPase PEX6 fourth" evidence="1">
    <location>
        <begin position="466"/>
        <end position="533"/>
    </location>
</feature>
<name>A0A2G5BJG2_COERN</name>
<evidence type="ECO:0000313" key="3">
    <source>
        <dbReference type="Proteomes" id="UP000242474"/>
    </source>
</evidence>
<dbReference type="EMBL" id="KZ303487">
    <property type="protein sequence ID" value="PIA19112.1"/>
    <property type="molecule type" value="Genomic_DNA"/>
</dbReference>
<evidence type="ECO:0000259" key="1">
    <source>
        <dbReference type="Pfam" id="PF23315"/>
    </source>
</evidence>